<proteinExistence type="predicted"/>
<accession>A0ABY1S509</accession>
<evidence type="ECO:0000256" key="1">
    <source>
        <dbReference type="SAM" id="SignalP"/>
    </source>
</evidence>
<keyword evidence="1" id="KW-0732">Signal</keyword>
<feature type="chain" id="PRO_5046287995" evidence="1">
    <location>
        <begin position="30"/>
        <end position="167"/>
    </location>
</feature>
<reference evidence="2 3" key="1">
    <citation type="submission" date="2017-05" db="EMBL/GenBank/DDBJ databases">
        <authorList>
            <person name="Varghese N."/>
            <person name="Submissions S."/>
        </authorList>
    </citation>
    <scope>NUCLEOTIDE SEQUENCE [LARGE SCALE GENOMIC DNA]</scope>
    <source>
        <strain evidence="2 3">MACB1020</strain>
    </source>
</reference>
<dbReference type="Proteomes" id="UP000196803">
    <property type="component" value="Unassembled WGS sequence"/>
</dbReference>
<dbReference type="EMBL" id="FXXC01000001">
    <property type="protein sequence ID" value="SMR90959.1"/>
    <property type="molecule type" value="Genomic_DNA"/>
</dbReference>
<comment type="caution">
    <text evidence="2">The sequence shown here is derived from an EMBL/GenBank/DDBJ whole genome shotgun (WGS) entry which is preliminary data.</text>
</comment>
<feature type="signal peptide" evidence="1">
    <location>
        <begin position="1"/>
        <end position="29"/>
    </location>
</feature>
<name>A0ABY1S509_CALBS</name>
<protein>
    <submittedName>
        <fullName evidence="2">Uncharacterized protein</fullName>
    </submittedName>
</protein>
<sequence>MVKKKMKKFASMAVIILILFNLTLTYAFAGETLSKAKNINSIEIDGSKIASTSTSLVEIADYNSNITTSAFVLSGKSSEGVEISIYTKKDKKEAFTQNNIVEKFTVGKSGYFAKKINVDEGTTYILVVAKKDSNMQLSMLKVSYQKEESFGRWIEKVISNIINSFGK</sequence>
<gene>
    <name evidence="2" type="ORF">SAMN05216240_0176</name>
</gene>
<evidence type="ECO:0000313" key="2">
    <source>
        <dbReference type="EMBL" id="SMR90959.1"/>
    </source>
</evidence>
<evidence type="ECO:0000313" key="3">
    <source>
        <dbReference type="Proteomes" id="UP000196803"/>
    </source>
</evidence>
<organism evidence="2 3">
    <name type="scientific">Caldicellulosiruptor bescii</name>
    <name type="common">Anaerocellum thermophilum</name>
    <dbReference type="NCBI Taxonomy" id="31899"/>
    <lineage>
        <taxon>Bacteria</taxon>
        <taxon>Bacillati</taxon>
        <taxon>Bacillota</taxon>
        <taxon>Bacillota incertae sedis</taxon>
        <taxon>Caldicellulosiruptorales</taxon>
        <taxon>Caldicellulosiruptoraceae</taxon>
        <taxon>Caldicellulosiruptor</taxon>
    </lineage>
</organism>
<keyword evidence="3" id="KW-1185">Reference proteome</keyword>